<organism evidence="1 2">
    <name type="scientific">Pseudomonas fluorescens</name>
    <dbReference type="NCBI Taxonomy" id="294"/>
    <lineage>
        <taxon>Bacteria</taxon>
        <taxon>Pseudomonadati</taxon>
        <taxon>Pseudomonadota</taxon>
        <taxon>Gammaproteobacteria</taxon>
        <taxon>Pseudomonadales</taxon>
        <taxon>Pseudomonadaceae</taxon>
        <taxon>Pseudomonas</taxon>
    </lineage>
</organism>
<reference evidence="1 2" key="1">
    <citation type="submission" date="2015-01" db="EMBL/GenBank/DDBJ databases">
        <title>Genome sequence of the beneficial rhizobacterium Pseudomonas fluorescens 2-79.</title>
        <authorList>
            <person name="Thuermer A."/>
            <person name="Daniel R."/>
        </authorList>
    </citation>
    <scope>NUCLEOTIDE SEQUENCE [LARGE SCALE GENOMIC DNA]</scope>
    <source>
        <strain evidence="1 2">2-79</strain>
    </source>
</reference>
<dbReference type="PATRIC" id="fig|294.125.peg.3518"/>
<dbReference type="EMBL" id="JXCQ01000031">
    <property type="protein sequence ID" value="KIR21133.1"/>
    <property type="molecule type" value="Genomic_DNA"/>
</dbReference>
<protein>
    <recommendedName>
        <fullName evidence="3">DUF3077 domain-containing protein</fullName>
    </recommendedName>
</protein>
<evidence type="ECO:0000313" key="2">
    <source>
        <dbReference type="Proteomes" id="UP000032210"/>
    </source>
</evidence>
<evidence type="ECO:0000313" key="1">
    <source>
        <dbReference type="EMBL" id="KIR21133.1"/>
    </source>
</evidence>
<evidence type="ECO:0008006" key="3">
    <source>
        <dbReference type="Google" id="ProtNLM"/>
    </source>
</evidence>
<accession>A0A0D0SG98</accession>
<gene>
    <name evidence="1" type="ORF">PFLU3_34310</name>
</gene>
<proteinExistence type="predicted"/>
<name>A0A0D0SG98_PSEFL</name>
<dbReference type="Pfam" id="PF11275">
    <property type="entry name" value="DUF3077"/>
    <property type="match status" value="1"/>
</dbReference>
<dbReference type="AlphaFoldDB" id="A0A0D0SG98"/>
<sequence>MSKQTTRPTPFGVCDRNEAPLFSVQPGIPIEHALEHASCVLGTARVLTLAAQDLCTEHQSYLNWASLQLAETGLALVEACIDGLQADASTQ</sequence>
<dbReference type="RefSeq" id="WP_043049780.1">
    <property type="nucleotide sequence ID" value="NZ_JXCQ01000031.1"/>
</dbReference>
<comment type="caution">
    <text evidence="1">The sequence shown here is derived from an EMBL/GenBank/DDBJ whole genome shotgun (WGS) entry which is preliminary data.</text>
</comment>
<dbReference type="Proteomes" id="UP000032210">
    <property type="component" value="Unassembled WGS sequence"/>
</dbReference>
<dbReference type="InterPro" id="IPR021427">
    <property type="entry name" value="DUF3077"/>
</dbReference>